<comment type="caution">
    <text evidence="1">The sequence shown here is derived from an EMBL/GenBank/DDBJ whole genome shotgun (WGS) entry which is preliminary data.</text>
</comment>
<evidence type="ECO:0000313" key="1">
    <source>
        <dbReference type="EMBL" id="NKC05262.1"/>
    </source>
</evidence>
<dbReference type="RefSeq" id="WP_138785554.1">
    <property type="nucleotide sequence ID" value="NZ_JBHEEQ010000006.1"/>
</dbReference>
<dbReference type="EMBL" id="JAAVLN010000003">
    <property type="protein sequence ID" value="NKC05262.1"/>
    <property type="molecule type" value="Genomic_DNA"/>
</dbReference>
<organism evidence="1 2">
    <name type="scientific">Brucella haematophila</name>
    <dbReference type="NCBI Taxonomy" id="419474"/>
    <lineage>
        <taxon>Bacteria</taxon>
        <taxon>Pseudomonadati</taxon>
        <taxon>Pseudomonadota</taxon>
        <taxon>Alphaproteobacteria</taxon>
        <taxon>Hyphomicrobiales</taxon>
        <taxon>Brucellaceae</taxon>
        <taxon>Brucella/Ochrobactrum group</taxon>
        <taxon>Brucella</taxon>
    </lineage>
</organism>
<evidence type="ECO:0000313" key="2">
    <source>
        <dbReference type="Proteomes" id="UP000704467"/>
    </source>
</evidence>
<protein>
    <submittedName>
        <fullName evidence="1">Uncharacterized protein</fullName>
    </submittedName>
</protein>
<dbReference type="Proteomes" id="UP000704467">
    <property type="component" value="Unassembled WGS sequence"/>
</dbReference>
<accession>A0ABX1DQN6</accession>
<gene>
    <name evidence="1" type="ORF">HED55_25235</name>
</gene>
<proteinExistence type="predicted"/>
<keyword evidence="2" id="KW-1185">Reference proteome</keyword>
<sequence>MRRALLTLIAVVVTIAGLYAMQHSTPYYSDIVSMVKVKGEQGKPVSTAKFTMGVAEAYTADQLVTSSFGTERNYTTSGKWLVLEAAAKANKESINLLSALWQGPSGAQYSMSQRITNAWGLLGSERLEPGIPRPVLLILELPEREIEGGSLLVAESLITPLAQQAEIHVGPPNANHIHPSILIKRGGRIQPWGLEAR</sequence>
<name>A0ABX1DQN6_9HYPH</name>
<reference evidence="1 2" key="1">
    <citation type="submission" date="2020-03" db="EMBL/GenBank/DDBJ databases">
        <title>Whole genome sequencing of clinical and environmental type strains of Ochrobactrum.</title>
        <authorList>
            <person name="Dharne M."/>
        </authorList>
    </citation>
    <scope>NUCLEOTIDE SEQUENCE [LARGE SCALE GENOMIC DNA]</scope>
    <source>
        <strain evidence="1 2">CIP 109452</strain>
    </source>
</reference>